<dbReference type="EMBL" id="CAJNOR010000302">
    <property type="protein sequence ID" value="CAF0873543.1"/>
    <property type="molecule type" value="Genomic_DNA"/>
</dbReference>
<dbReference type="EMBL" id="CAJNOJ010000231">
    <property type="protein sequence ID" value="CAF1317488.1"/>
    <property type="molecule type" value="Genomic_DNA"/>
</dbReference>
<accession>A0A815F1S6</accession>
<dbReference type="PANTHER" id="PTHR10742:SF386">
    <property type="entry name" value="LYSINE-SPECIFIC HISTONE DEMETHYLASE 1A"/>
    <property type="match status" value="1"/>
</dbReference>
<comment type="caution">
    <text evidence="5">The sequence shown here is derived from an EMBL/GenBank/DDBJ whole genome shotgun (WGS) entry which is preliminary data.</text>
</comment>
<evidence type="ECO:0000313" key="6">
    <source>
        <dbReference type="Proteomes" id="UP000663828"/>
    </source>
</evidence>
<protein>
    <recommendedName>
        <fullName evidence="3">Amine oxidase domain-containing protein</fullName>
    </recommendedName>
</protein>
<feature type="domain" description="Amine oxidase" evidence="3">
    <location>
        <begin position="25"/>
        <end position="427"/>
    </location>
</feature>
<evidence type="ECO:0000313" key="4">
    <source>
        <dbReference type="EMBL" id="CAF0873543.1"/>
    </source>
</evidence>
<evidence type="ECO:0000256" key="2">
    <source>
        <dbReference type="ARBA" id="ARBA00023002"/>
    </source>
</evidence>
<sequence>MDIYDVIIIGCGSAGIGAGIEFEKMTSKSINYLILEARNRIGGRAYTDITTFGKDIPLDHGAHYICHHEENNFLRQFYVPSEKDFVESDYYDNSTMIIYDQHGAIIEDELINKATKCADDLLAAAEEYPNEALDVSVFDLVNTQLEAISDSRLKSLVKTNLSYIECHEASDMKQLSSKLYGKGEGDLPESDLTITDGLGTLVQHIASKYNLPIKLNSIVTDIDASNDIVRVTTKNNEFYLCRYVLLTVPLGCLKSNSISIKPSLPTWKKDAIDRMGFGLLNKVYVQFSELFWDATLRRITIVEDESQFYYCLPEYRMLALFISGSMARRFEQKTDEQIVREVFHSLQRIYPKLTYPVKWLITRWGSDPFSQGSYSSFHLGSDLNTVKDLSRETHDGRICWAGEHTNYNGCIGYVDSGFESGMREGKRLLDSFFGKDNVLTS</sequence>
<keyword evidence="2" id="KW-0560">Oxidoreductase</keyword>
<dbReference type="GO" id="GO:0006338">
    <property type="term" value="P:chromatin remodeling"/>
    <property type="evidence" value="ECO:0007669"/>
    <property type="project" value="TreeGrafter"/>
</dbReference>
<proteinExistence type="inferred from homology"/>
<evidence type="ECO:0000259" key="3">
    <source>
        <dbReference type="Pfam" id="PF01593"/>
    </source>
</evidence>
<evidence type="ECO:0000313" key="7">
    <source>
        <dbReference type="Proteomes" id="UP000663852"/>
    </source>
</evidence>
<dbReference type="SUPFAM" id="SSF54373">
    <property type="entry name" value="FAD-linked reductases, C-terminal domain"/>
    <property type="match status" value="1"/>
</dbReference>
<dbReference type="SUPFAM" id="SSF51905">
    <property type="entry name" value="FAD/NAD(P)-binding domain"/>
    <property type="match status" value="1"/>
</dbReference>
<dbReference type="Gene3D" id="3.90.660.10">
    <property type="match status" value="1"/>
</dbReference>
<dbReference type="Pfam" id="PF01593">
    <property type="entry name" value="Amino_oxidase"/>
    <property type="match status" value="1"/>
</dbReference>
<dbReference type="Proteomes" id="UP000663828">
    <property type="component" value="Unassembled WGS sequence"/>
</dbReference>
<dbReference type="InterPro" id="IPR002937">
    <property type="entry name" value="Amino_oxidase"/>
</dbReference>
<dbReference type="Proteomes" id="UP000663852">
    <property type="component" value="Unassembled WGS sequence"/>
</dbReference>
<dbReference type="AlphaFoldDB" id="A0A815F1S6"/>
<dbReference type="OrthoDB" id="5046242at2759"/>
<reference evidence="5" key="1">
    <citation type="submission" date="2021-02" db="EMBL/GenBank/DDBJ databases">
        <authorList>
            <person name="Nowell W R."/>
        </authorList>
    </citation>
    <scope>NUCLEOTIDE SEQUENCE</scope>
</reference>
<dbReference type="GO" id="GO:0050660">
    <property type="term" value="F:flavin adenine dinucleotide binding"/>
    <property type="evidence" value="ECO:0007669"/>
    <property type="project" value="TreeGrafter"/>
</dbReference>
<name>A0A815F1S6_ADIRI</name>
<keyword evidence="6" id="KW-1185">Reference proteome</keyword>
<comment type="similarity">
    <text evidence="1">Belongs to the flavin monoamine oxidase family.</text>
</comment>
<evidence type="ECO:0000313" key="5">
    <source>
        <dbReference type="EMBL" id="CAF1317488.1"/>
    </source>
</evidence>
<dbReference type="InterPro" id="IPR036188">
    <property type="entry name" value="FAD/NAD-bd_sf"/>
</dbReference>
<dbReference type="GO" id="GO:0016491">
    <property type="term" value="F:oxidoreductase activity"/>
    <property type="evidence" value="ECO:0007669"/>
    <property type="project" value="UniProtKB-KW"/>
</dbReference>
<evidence type="ECO:0000256" key="1">
    <source>
        <dbReference type="ARBA" id="ARBA00005995"/>
    </source>
</evidence>
<organism evidence="5 7">
    <name type="scientific">Adineta ricciae</name>
    <name type="common">Rotifer</name>
    <dbReference type="NCBI Taxonomy" id="249248"/>
    <lineage>
        <taxon>Eukaryota</taxon>
        <taxon>Metazoa</taxon>
        <taxon>Spiralia</taxon>
        <taxon>Gnathifera</taxon>
        <taxon>Rotifera</taxon>
        <taxon>Eurotatoria</taxon>
        <taxon>Bdelloidea</taxon>
        <taxon>Adinetida</taxon>
        <taxon>Adinetidae</taxon>
        <taxon>Adineta</taxon>
    </lineage>
</organism>
<dbReference type="InterPro" id="IPR050281">
    <property type="entry name" value="Flavin_monoamine_oxidase"/>
</dbReference>
<gene>
    <name evidence="5" type="ORF">EDS130_LOCUS31480</name>
    <name evidence="4" type="ORF">XAT740_LOCUS6619</name>
</gene>
<dbReference type="PANTHER" id="PTHR10742">
    <property type="entry name" value="FLAVIN MONOAMINE OXIDASE"/>
    <property type="match status" value="1"/>
</dbReference>
<dbReference type="GO" id="GO:0003682">
    <property type="term" value="F:chromatin binding"/>
    <property type="evidence" value="ECO:0007669"/>
    <property type="project" value="TreeGrafter"/>
</dbReference>
<dbReference type="Gene3D" id="3.50.50.60">
    <property type="entry name" value="FAD/NAD(P)-binding domain"/>
    <property type="match status" value="1"/>
</dbReference>